<keyword evidence="2" id="KW-0472">Membrane</keyword>
<evidence type="ECO:0000256" key="2">
    <source>
        <dbReference type="SAM" id="Phobius"/>
    </source>
</evidence>
<protein>
    <submittedName>
        <fullName evidence="3">Uncharacterized protein</fullName>
    </submittedName>
</protein>
<comment type="caution">
    <text evidence="3">The sequence shown here is derived from an EMBL/GenBank/DDBJ whole genome shotgun (WGS) entry which is preliminary data.</text>
</comment>
<evidence type="ECO:0000256" key="1">
    <source>
        <dbReference type="SAM" id="MobiDB-lite"/>
    </source>
</evidence>
<gene>
    <name evidence="3" type="ORF">AXX17_ATUG01160</name>
</gene>
<proteinExistence type="predicted"/>
<accession>A0A178U9R6</accession>
<keyword evidence="2" id="KW-1133">Transmembrane helix</keyword>
<organism evidence="3 4">
    <name type="scientific">Arabidopsis thaliana</name>
    <name type="common">Mouse-ear cress</name>
    <dbReference type="NCBI Taxonomy" id="3702"/>
    <lineage>
        <taxon>Eukaryota</taxon>
        <taxon>Viridiplantae</taxon>
        <taxon>Streptophyta</taxon>
        <taxon>Embryophyta</taxon>
        <taxon>Tracheophyta</taxon>
        <taxon>Spermatophyta</taxon>
        <taxon>Magnoliopsida</taxon>
        <taxon>eudicotyledons</taxon>
        <taxon>Gunneridae</taxon>
        <taxon>Pentapetalae</taxon>
        <taxon>rosids</taxon>
        <taxon>malvids</taxon>
        <taxon>Brassicales</taxon>
        <taxon>Brassicaceae</taxon>
        <taxon>Camelineae</taxon>
        <taxon>Arabidopsis</taxon>
    </lineage>
</organism>
<feature type="region of interest" description="Disordered" evidence="1">
    <location>
        <begin position="1261"/>
        <end position="1299"/>
    </location>
</feature>
<keyword evidence="2" id="KW-0812">Transmembrane</keyword>
<feature type="compositionally biased region" description="Polar residues" evidence="1">
    <location>
        <begin position="1281"/>
        <end position="1290"/>
    </location>
</feature>
<dbReference type="Proteomes" id="UP000078284">
    <property type="component" value="Unassembled WGS sequence"/>
</dbReference>
<sequence>MGLVNRDNPRMQMLKPFLSEVKNQPNEKFNVDKGSRFAKRLDTLGYYSETGSADASKLREVLFVDTVLTARKTIRAVEQRYPLWGSHLIEVTRNLLPSNGAVTNEKAQQLRELVGFEYRNEIDTEIVFSNVFVTAEQVERLQRGIKLDAEELEDLKRLILFDVGLTEDTPHVDLLILHDLYIYCNNIPHRQYNSALKHENSDIKGYVTNQSIAERICFVLQDEIEEELDTIVEEIQDEQLENDGPIEDEVNEEEENEENTEDDHQWDLCGQYVSSLNEVEHKAVWKTLSSELQSELQGFMNCNPRNRKEEVVSFIVDLINRYEYGGVNKADIAVDRNREFGCEGVEDAISCLHEIGGLSKTQQEEVERVGVNLLANIRQTDSGSYTQQGYLDQDVQVMYSLLFPQTEEKSDLEEEIDKNPFIQKSVNRVIDSILDVYKKVLAGGFEIEQYFGVSTLDQTRGVARVTGGEGKGYESVSLQILSHMLAEEYKVDVSRERQFNVEEMLNSQTPIYYPMKIMEYVYGTVSTMNIREYVYEKYAGGSGWDNYAENYIRPNLRHFLNKGVKLIVEREGLVEDGKIQFKDVVKDTELIKAGLERISRSMVTMAIIPELESSPSSNYEDWASIKIRMVESTDAKLPTNQKIMENIINGIMDGVGNVGGGEYNISPETRTKGGSFDVVEYVHTFDAKMANIRPLFAYQVLDSLQEKGETVDWSNIVLGKGTDGTTVTSKAGSKVDFTKQLVHNIIAGSRSGKGVMTLNILSTAIASERPVFYLDRKPDMAALFADYVGVDNGTPNMFIVSGSAYSDSFDINGVLNYDAMSSKWRPRVPEWWDINSYKDELGDIVYYRAIIFTLGLLLLRLYASGSNKELFDALGGPNGIAVVLDEFTNFQTNFSSKKINPRGTNGFFSKSMLLSKATLQELEKAKDVLEDFPSMDGLKSNEKAKVREAQNLIKEIQDPKRAYCTDMLDNLDRTILKLNDAKNAGFKNAEEVMSDIFVIGQNVRINPLPNGELIFPRNQGKAGGLNASKDYNDTCVISTFLYNFSTDWFLGYNADYPQYMLANKPDSPSKSRLTQEARNFVYYKGSRDAVMGNMQVSTLKSDATFFKPYLILNNAKEPKPLSNDPATRKAQCTTPEFQYVGGVIMLTGKEWDKIRKQNVDPKTDELRPEIGFFDYLTAMAQGSGKQLDPRSSLMKSKTIADMVVHQMGYEGDYLDFLMDLRPEWNFSAQCLVDAFADPETFKSGKNRMATYLELFGNESKQAGDIDGSEEEEFEVGNEQELATSNSSTVIAPNLDVDNRNVNHEEDEDADKHEEDHEDKHEEVDIGTDMYKGTPQTVYTGEEPQMMPGMDDIPQPQTRAEKYGNTYNPNQSQVNAQGGIDDPFNTPLQTGTYMNPQEVQSFNSMNEIPTDVLMRELEKRFPNLDSEEKVMEPYNSEVYGNVSAYNLNGQTRELRYMKQRLEVERMNNQARDEEEYYTNYFDFCERISKDIVKSFGGYDGVESLVVRDGSLIINNQKYSKKIDDATLQGLPVDKIQQIHNANYAHVFNFAHITKMKRLAHMSIDSKDFAFMKVRQDLGIRGEFSAVTIFKNVENLYYLSIGNQKFERNTLEEDIARSSNFFRSARKRELIANDMENWGSRSVNKSWDSTKNMYKRKGWGYKLGGTAMLGATVVGGAMVLGMKGARNFGRGLKDLFKA</sequence>
<name>A0A178U9R6_ARATH</name>
<reference evidence="4" key="1">
    <citation type="journal article" date="2016" name="Proc. Natl. Acad. Sci. U.S.A.">
        <title>Chromosome-level assembly of Arabidopsis thaliana Ler reveals the extent of translocation and inversion polymorphisms.</title>
        <authorList>
            <person name="Zapata L."/>
            <person name="Ding J."/>
            <person name="Willing E.M."/>
            <person name="Hartwig B."/>
            <person name="Bezdan D."/>
            <person name="Jiao W.B."/>
            <person name="Patel V."/>
            <person name="Velikkakam James G."/>
            <person name="Koornneef M."/>
            <person name="Ossowski S."/>
            <person name="Schneeberger K."/>
        </authorList>
    </citation>
    <scope>NUCLEOTIDE SEQUENCE [LARGE SCALE GENOMIC DNA]</scope>
    <source>
        <strain evidence="4">cv. Landsberg erecta</strain>
    </source>
</reference>
<feature type="compositionally biased region" description="Acidic residues" evidence="1">
    <location>
        <begin position="1266"/>
        <end position="1277"/>
    </location>
</feature>
<evidence type="ECO:0000313" key="3">
    <source>
        <dbReference type="EMBL" id="OAO89381.1"/>
    </source>
</evidence>
<feature type="transmembrane region" description="Helical" evidence="2">
    <location>
        <begin position="1657"/>
        <end position="1680"/>
    </location>
</feature>
<dbReference type="EMBL" id="LUHQ01000010">
    <property type="protein sequence ID" value="OAO89381.1"/>
    <property type="molecule type" value="Genomic_DNA"/>
</dbReference>
<evidence type="ECO:0000313" key="4">
    <source>
        <dbReference type="Proteomes" id="UP000078284"/>
    </source>
</evidence>